<evidence type="ECO:0000256" key="6">
    <source>
        <dbReference type="SAM" id="SignalP"/>
    </source>
</evidence>
<evidence type="ECO:0000256" key="5">
    <source>
        <dbReference type="SAM" id="Phobius"/>
    </source>
</evidence>
<proteinExistence type="predicted"/>
<feature type="transmembrane region" description="Helical" evidence="5">
    <location>
        <begin position="43"/>
        <end position="60"/>
    </location>
</feature>
<feature type="transmembrane region" description="Helical" evidence="5">
    <location>
        <begin position="67"/>
        <end position="85"/>
    </location>
</feature>
<organism evidence="7 8">
    <name type="scientific">Streptomyces chromofuscus</name>
    <dbReference type="NCBI Taxonomy" id="42881"/>
    <lineage>
        <taxon>Bacteria</taxon>
        <taxon>Bacillati</taxon>
        <taxon>Actinomycetota</taxon>
        <taxon>Actinomycetes</taxon>
        <taxon>Kitasatosporales</taxon>
        <taxon>Streptomycetaceae</taxon>
        <taxon>Streptomyces</taxon>
    </lineage>
</organism>
<name>A0A7M2SZF7_STRCW</name>
<dbReference type="InterPro" id="IPR032808">
    <property type="entry name" value="DoxX"/>
</dbReference>
<comment type="subcellular location">
    <subcellularLocation>
        <location evidence="1">Membrane</location>
        <topology evidence="1">Multi-pass membrane protein</topology>
    </subcellularLocation>
</comment>
<accession>A0A7M2SZF7</accession>
<evidence type="ECO:0000313" key="8">
    <source>
        <dbReference type="Proteomes" id="UP000594008"/>
    </source>
</evidence>
<dbReference type="Pfam" id="PF13564">
    <property type="entry name" value="DoxX_2"/>
    <property type="match status" value="1"/>
</dbReference>
<evidence type="ECO:0000256" key="3">
    <source>
        <dbReference type="ARBA" id="ARBA00022989"/>
    </source>
</evidence>
<dbReference type="AlphaFoldDB" id="A0A7M2SZF7"/>
<keyword evidence="3 5" id="KW-1133">Transmembrane helix</keyword>
<feature type="transmembrane region" description="Helical" evidence="5">
    <location>
        <begin position="97"/>
        <end position="117"/>
    </location>
</feature>
<reference evidence="7 8" key="1">
    <citation type="submission" date="2020-10" db="EMBL/GenBank/DDBJ databases">
        <title>Streptomyces chromofuscus complate genome analysis.</title>
        <authorList>
            <person name="Anwar N."/>
        </authorList>
    </citation>
    <scope>NUCLEOTIDE SEQUENCE [LARGE SCALE GENOMIC DNA]</scope>
    <source>
        <strain evidence="7 8">DSM 40273</strain>
    </source>
</reference>
<dbReference type="Proteomes" id="UP000594008">
    <property type="component" value="Chromosome"/>
</dbReference>
<feature type="chain" id="PRO_5039518668" evidence="6">
    <location>
        <begin position="20"/>
        <end position="119"/>
    </location>
</feature>
<keyword evidence="4 5" id="KW-0472">Membrane</keyword>
<sequence>MFTAYLVTTLLTAAATTSAAVANLIGHDYPQTQADRLSVPRSWIRPLGTVLAAASLGLLAGLAVPPLGVLAAAGLVLYFLGALWAHVRVRDLRLGPWSAYFALSLAALLLGVAHQGWNR</sequence>
<dbReference type="RefSeq" id="WP_189696076.1">
    <property type="nucleotide sequence ID" value="NZ_BMTA01000001.1"/>
</dbReference>
<dbReference type="GO" id="GO:0016020">
    <property type="term" value="C:membrane"/>
    <property type="evidence" value="ECO:0007669"/>
    <property type="project" value="UniProtKB-SubCell"/>
</dbReference>
<evidence type="ECO:0000256" key="1">
    <source>
        <dbReference type="ARBA" id="ARBA00004141"/>
    </source>
</evidence>
<protein>
    <submittedName>
        <fullName evidence="7">DoxX family protein</fullName>
    </submittedName>
</protein>
<evidence type="ECO:0000313" key="7">
    <source>
        <dbReference type="EMBL" id="QOV41777.1"/>
    </source>
</evidence>
<dbReference type="KEGG" id="schf:IPT68_17835"/>
<gene>
    <name evidence="7" type="ORF">IPT68_17835</name>
</gene>
<dbReference type="EMBL" id="CP063374">
    <property type="protein sequence ID" value="QOV41777.1"/>
    <property type="molecule type" value="Genomic_DNA"/>
</dbReference>
<keyword evidence="6" id="KW-0732">Signal</keyword>
<evidence type="ECO:0000256" key="2">
    <source>
        <dbReference type="ARBA" id="ARBA00022692"/>
    </source>
</evidence>
<feature type="signal peptide" evidence="6">
    <location>
        <begin position="1"/>
        <end position="19"/>
    </location>
</feature>
<evidence type="ECO:0000256" key="4">
    <source>
        <dbReference type="ARBA" id="ARBA00023136"/>
    </source>
</evidence>
<keyword evidence="8" id="KW-1185">Reference proteome</keyword>
<keyword evidence="2 5" id="KW-0812">Transmembrane</keyword>